<dbReference type="InterPro" id="IPR027791">
    <property type="entry name" value="Galactosyl_T_C"/>
</dbReference>
<organism evidence="3">
    <name type="scientific">marine sediment metagenome</name>
    <dbReference type="NCBI Taxonomy" id="412755"/>
    <lineage>
        <taxon>unclassified sequences</taxon>
        <taxon>metagenomes</taxon>
        <taxon>ecological metagenomes</taxon>
    </lineage>
</organism>
<protein>
    <recommendedName>
        <fullName evidence="2">Galactosyltransferase C-terminal domain-containing protein</fullName>
    </recommendedName>
</protein>
<evidence type="ECO:0000313" key="3">
    <source>
        <dbReference type="EMBL" id="KKL78066.1"/>
    </source>
</evidence>
<evidence type="ECO:0000259" key="2">
    <source>
        <dbReference type="Pfam" id="PF02709"/>
    </source>
</evidence>
<dbReference type="SUPFAM" id="SSF53448">
    <property type="entry name" value="Nucleotide-diphospho-sugar transferases"/>
    <property type="match status" value="1"/>
</dbReference>
<dbReference type="Gene3D" id="3.90.550.10">
    <property type="entry name" value="Spore Coat Polysaccharide Biosynthesis Protein SpsA, Chain A"/>
    <property type="match status" value="1"/>
</dbReference>
<dbReference type="GO" id="GO:0016740">
    <property type="term" value="F:transferase activity"/>
    <property type="evidence" value="ECO:0007669"/>
    <property type="project" value="UniProtKB-KW"/>
</dbReference>
<comment type="caution">
    <text evidence="3">The sequence shown here is derived from an EMBL/GenBank/DDBJ whole genome shotgun (WGS) entry which is preliminary data.</text>
</comment>
<dbReference type="EMBL" id="LAZR01023571">
    <property type="protein sequence ID" value="KKL78066.1"/>
    <property type="molecule type" value="Genomic_DNA"/>
</dbReference>
<reference evidence="3" key="1">
    <citation type="journal article" date="2015" name="Nature">
        <title>Complex archaea that bridge the gap between prokaryotes and eukaryotes.</title>
        <authorList>
            <person name="Spang A."/>
            <person name="Saw J.H."/>
            <person name="Jorgensen S.L."/>
            <person name="Zaremba-Niedzwiedzka K."/>
            <person name="Martijn J."/>
            <person name="Lind A.E."/>
            <person name="van Eijk R."/>
            <person name="Schleper C."/>
            <person name="Guy L."/>
            <person name="Ettema T.J."/>
        </authorList>
    </citation>
    <scope>NUCLEOTIDE SEQUENCE</scope>
</reference>
<dbReference type="Pfam" id="PF02709">
    <property type="entry name" value="Glyco_transf_7C"/>
    <property type="match status" value="1"/>
</dbReference>
<feature type="non-terminal residue" evidence="3">
    <location>
        <position position="1"/>
    </location>
</feature>
<dbReference type="AlphaFoldDB" id="A0A0F9FHW3"/>
<gene>
    <name evidence="3" type="ORF">LCGC14_2028580</name>
</gene>
<feature type="domain" description="Galactosyltransferase C-terminal" evidence="2">
    <location>
        <begin position="64"/>
        <end position="110"/>
    </location>
</feature>
<sequence length="169" mass="19674">SDNILMVDADSLFGKEYFEKILNKSQDLSWSHPFFHGYNWIVLLPGRDNPVTRVSPHLGIASSGGVWFTTKTFFNKIGNMNENYFGYGREDSDLWIRASSLLYGIPELSYPLTHQYHHWEVMDSSKDPNYQKNCRLWHYTTHKTDEVIKKLINADLGNPKEPTLIDMEE</sequence>
<proteinExistence type="predicted"/>
<name>A0A0F9FHW3_9ZZZZ</name>
<accession>A0A0F9FHW3</accession>
<dbReference type="InterPro" id="IPR029044">
    <property type="entry name" value="Nucleotide-diphossugar_trans"/>
</dbReference>
<keyword evidence="1" id="KW-0808">Transferase</keyword>
<evidence type="ECO:0000256" key="1">
    <source>
        <dbReference type="ARBA" id="ARBA00022679"/>
    </source>
</evidence>